<feature type="domain" description="Ribonuclease H1 N-terminal" evidence="2">
    <location>
        <begin position="497"/>
        <end position="537"/>
    </location>
</feature>
<dbReference type="SUPFAM" id="SSF55658">
    <property type="entry name" value="L9 N-domain-like"/>
    <property type="match status" value="1"/>
</dbReference>
<feature type="region of interest" description="Disordered" evidence="1">
    <location>
        <begin position="148"/>
        <end position="196"/>
    </location>
</feature>
<dbReference type="InterPro" id="IPR037056">
    <property type="entry name" value="RNase_H1_N_sf"/>
</dbReference>
<evidence type="ECO:0000256" key="1">
    <source>
        <dbReference type="SAM" id="MobiDB-lite"/>
    </source>
</evidence>
<reference evidence="3" key="1">
    <citation type="submission" date="2023-07" db="EMBL/GenBank/DDBJ databases">
        <title>A chromosome-level genome assembly of Lolium multiflorum.</title>
        <authorList>
            <person name="Chen Y."/>
            <person name="Copetti D."/>
            <person name="Kolliker R."/>
            <person name="Studer B."/>
        </authorList>
    </citation>
    <scope>NUCLEOTIDE SEQUENCE</scope>
    <source>
        <strain evidence="3">02402/16</strain>
        <tissue evidence="3">Leaf</tissue>
    </source>
</reference>
<dbReference type="Pfam" id="PF01693">
    <property type="entry name" value="Cauli_VI"/>
    <property type="match status" value="1"/>
</dbReference>
<keyword evidence="4" id="KW-1185">Reference proteome</keyword>
<proteinExistence type="predicted"/>
<dbReference type="InterPro" id="IPR009027">
    <property type="entry name" value="Ribosomal_bL9/RNase_H1_N"/>
</dbReference>
<dbReference type="AlphaFoldDB" id="A0AAD8QNL7"/>
<dbReference type="PANTHER" id="PTHR10775:SF172">
    <property type="entry name" value="TNP2, PARTIAL"/>
    <property type="match status" value="1"/>
</dbReference>
<organism evidence="3 4">
    <name type="scientific">Lolium multiflorum</name>
    <name type="common">Italian ryegrass</name>
    <name type="synonym">Lolium perenne subsp. multiflorum</name>
    <dbReference type="NCBI Taxonomy" id="4521"/>
    <lineage>
        <taxon>Eukaryota</taxon>
        <taxon>Viridiplantae</taxon>
        <taxon>Streptophyta</taxon>
        <taxon>Embryophyta</taxon>
        <taxon>Tracheophyta</taxon>
        <taxon>Spermatophyta</taxon>
        <taxon>Magnoliopsida</taxon>
        <taxon>Liliopsida</taxon>
        <taxon>Poales</taxon>
        <taxon>Poaceae</taxon>
        <taxon>BOP clade</taxon>
        <taxon>Pooideae</taxon>
        <taxon>Poodae</taxon>
        <taxon>Poeae</taxon>
        <taxon>Poeae Chloroplast Group 2 (Poeae type)</taxon>
        <taxon>Loliodinae</taxon>
        <taxon>Loliinae</taxon>
        <taxon>Lolium</taxon>
    </lineage>
</organism>
<dbReference type="PANTHER" id="PTHR10775">
    <property type="entry name" value="OS08G0208400 PROTEIN"/>
    <property type="match status" value="1"/>
</dbReference>
<protein>
    <recommendedName>
        <fullName evidence="2">Ribonuclease H1 N-terminal domain-containing protein</fullName>
    </recommendedName>
</protein>
<comment type="caution">
    <text evidence="3">The sequence shown here is derived from an EMBL/GenBank/DDBJ whole genome shotgun (WGS) entry which is preliminary data.</text>
</comment>
<dbReference type="InterPro" id="IPR011320">
    <property type="entry name" value="RNase_H1_N"/>
</dbReference>
<evidence type="ECO:0000259" key="2">
    <source>
        <dbReference type="Pfam" id="PF01693"/>
    </source>
</evidence>
<feature type="compositionally biased region" description="Polar residues" evidence="1">
    <location>
        <begin position="152"/>
        <end position="162"/>
    </location>
</feature>
<evidence type="ECO:0000313" key="4">
    <source>
        <dbReference type="Proteomes" id="UP001231189"/>
    </source>
</evidence>
<dbReference type="Proteomes" id="UP001231189">
    <property type="component" value="Unassembled WGS sequence"/>
</dbReference>
<dbReference type="Gene3D" id="3.40.970.10">
    <property type="entry name" value="Ribonuclease H1, N-terminal domain"/>
    <property type="match status" value="1"/>
</dbReference>
<feature type="region of interest" description="Disordered" evidence="1">
    <location>
        <begin position="1"/>
        <end position="47"/>
    </location>
</feature>
<evidence type="ECO:0000313" key="3">
    <source>
        <dbReference type="EMBL" id="KAK1604692.1"/>
    </source>
</evidence>
<sequence>MFNGKDELEGPPPKQSGEDIDTLLKNWKDCPPAGKIKKQKWKKGDNRKKKEPVRLLGVWKRRSVFWDLLYWKILSTSHSLDVMHITKNVCESLLGTALNMPERTKDGSKARHDQFRADCRATQESHPSMAKSTNSAEHCLRVGGKPWRVTPEGTTGAPSQARVTAPTIASAASEDKVSPPPADGPSEPVSQHDNALDIDRDPIDTFIADMEADDVSPSTAPARHTLKKKLFLSQETSEQEDTTAFTAPPQIGLTPRILLGATTQELQNNVTPRCNKKKIRKRKKPGDVSASKTMVIDKLSTPWRTMHHLCQMMLPANIVKQLTPDMRSVYESVLMQEELLLRDINPSYPVLTAKVPTGFHFVTTYPADLMIIRLKYYTLILFHPYHSHVVYLNSRSDKRKDYTDVRPALDKALNGFIAKVDIDKLKHEKKVKGCYVSNHITNFPCLKQSSDDNGMEAWFVIVQMRAILRDDHDPLLLAGIQKRCVNMSGTTDANMTYYVVYNVRVPEVYEDWEDCRRQVHHFSGNIYKGYTTLEEAETRYANF</sequence>
<gene>
    <name evidence="3" type="ORF">QYE76_028365</name>
</gene>
<accession>A0AAD8QNL7</accession>
<name>A0AAD8QNL7_LOLMU</name>
<dbReference type="EMBL" id="JAUUTY010000007">
    <property type="protein sequence ID" value="KAK1604692.1"/>
    <property type="molecule type" value="Genomic_DNA"/>
</dbReference>
<feature type="compositionally biased region" description="Basic residues" evidence="1">
    <location>
        <begin position="35"/>
        <end position="47"/>
    </location>
</feature>